<evidence type="ECO:0000313" key="4">
    <source>
        <dbReference type="Proteomes" id="UP000236728"/>
    </source>
</evidence>
<dbReference type="RefSeq" id="WP_103932526.1">
    <property type="nucleotide sequence ID" value="NZ_FNVA01000002.1"/>
</dbReference>
<dbReference type="Pfam" id="PF04012">
    <property type="entry name" value="PspA_IM30"/>
    <property type="match status" value="1"/>
</dbReference>
<dbReference type="InterPro" id="IPR007157">
    <property type="entry name" value="PspA_VIPP1"/>
</dbReference>
<gene>
    <name evidence="3" type="ORF">SAMN05421819_1615</name>
</gene>
<feature type="coiled-coil region" evidence="2">
    <location>
        <begin position="72"/>
        <end position="142"/>
    </location>
</feature>
<dbReference type="AlphaFoldDB" id="A0A1H5WKE6"/>
<reference evidence="3 4" key="1">
    <citation type="submission" date="2016-10" db="EMBL/GenBank/DDBJ databases">
        <authorList>
            <person name="de Groot N.N."/>
        </authorList>
    </citation>
    <scope>NUCLEOTIDE SEQUENCE [LARGE SCALE GENOMIC DNA]</scope>
    <source>
        <strain evidence="3 4">DSM 22489</strain>
    </source>
</reference>
<proteinExistence type="inferred from homology"/>
<comment type="similarity">
    <text evidence="1">Belongs to the PspA/Vipp/IM30 family.</text>
</comment>
<evidence type="ECO:0000256" key="1">
    <source>
        <dbReference type="ARBA" id="ARBA00043985"/>
    </source>
</evidence>
<dbReference type="Proteomes" id="UP000236728">
    <property type="component" value="Unassembled WGS sequence"/>
</dbReference>
<accession>A0A1H5WKE6</accession>
<protein>
    <submittedName>
        <fullName evidence="3">Phage shock protein A (PspA) family protein</fullName>
    </submittedName>
</protein>
<evidence type="ECO:0000313" key="3">
    <source>
        <dbReference type="EMBL" id="SEF99778.1"/>
    </source>
</evidence>
<evidence type="ECO:0000256" key="2">
    <source>
        <dbReference type="SAM" id="Coils"/>
    </source>
</evidence>
<keyword evidence="4" id="KW-1185">Reference proteome</keyword>
<organism evidence="3 4">
    <name type="scientific">Bryocella elongata</name>
    <dbReference type="NCBI Taxonomy" id="863522"/>
    <lineage>
        <taxon>Bacteria</taxon>
        <taxon>Pseudomonadati</taxon>
        <taxon>Acidobacteriota</taxon>
        <taxon>Terriglobia</taxon>
        <taxon>Terriglobales</taxon>
        <taxon>Acidobacteriaceae</taxon>
        <taxon>Bryocella</taxon>
    </lineage>
</organism>
<dbReference type="PANTHER" id="PTHR31088:SF6">
    <property type="entry name" value="PHAGE SHOCK PROTEIN A"/>
    <property type="match status" value="1"/>
</dbReference>
<keyword evidence="2" id="KW-0175">Coiled coil</keyword>
<dbReference type="OrthoDB" id="9779630at2"/>
<dbReference type="EMBL" id="FNVA01000002">
    <property type="protein sequence ID" value="SEF99778.1"/>
    <property type="molecule type" value="Genomic_DNA"/>
</dbReference>
<sequence length="230" mass="26048">MSLMERVATLLRANVNDLIDRAEDPEKMMKQLVLDMENQLLQVKTQVAIAIADQHVLEQRAKDERAAAESWNKKAELAVTKGEEELARLALERSLSHEQMADGFAQQVTEQKVESEALRSTYNKLQAKLTETQAQCEMLIAEHRRARMVGKATKAQERIASENQSVRGNVLGRFKARIQNAEAENYAGRTLLEGNSEATLEDRFRALEKDDKVERLLDELKAKTRMLEAG</sequence>
<dbReference type="PANTHER" id="PTHR31088">
    <property type="entry name" value="MEMBRANE-ASSOCIATED PROTEIN VIPP1, CHLOROPLASTIC"/>
    <property type="match status" value="1"/>
</dbReference>
<name>A0A1H5WKE6_9BACT</name>